<name>A0A127PF99_9BURK</name>
<proteinExistence type="predicted"/>
<dbReference type="AlphaFoldDB" id="A0A127PF99"/>
<gene>
    <name evidence="1" type="ORF">CFter6_3807</name>
</gene>
<sequence>MNGRIDGGGMPVASAGCPAAAKNIRAASGTSGKDRFMAIRYSDENLV</sequence>
<dbReference type="EMBL" id="CP013232">
    <property type="protein sequence ID" value="AMO96427.1"/>
    <property type="molecule type" value="Genomic_DNA"/>
</dbReference>
<dbReference type="PROSITE" id="PS51257">
    <property type="entry name" value="PROKAR_LIPOPROTEIN"/>
    <property type="match status" value="1"/>
</dbReference>
<reference evidence="1 2" key="1">
    <citation type="submission" date="2015-11" db="EMBL/GenBank/DDBJ databases">
        <title>Exploring the genomic traits of fungus-feeding bacterial genus Collimonas.</title>
        <authorList>
            <person name="Song C."/>
            <person name="Schmidt R."/>
            <person name="de Jager V."/>
            <person name="Krzyzanowska D."/>
            <person name="Jongedijk E."/>
            <person name="Cankar K."/>
            <person name="Beekwilder J."/>
            <person name="van Veen A."/>
            <person name="de Boer W."/>
            <person name="van Veen J.A."/>
            <person name="Garbeva P."/>
        </authorList>
    </citation>
    <scope>NUCLEOTIDE SEQUENCE [LARGE SCALE GENOMIC DNA]</scope>
    <source>
        <strain evidence="1 2">Ter6</strain>
    </source>
</reference>
<evidence type="ECO:0000313" key="1">
    <source>
        <dbReference type="EMBL" id="AMO96427.1"/>
    </source>
</evidence>
<organism evidence="1">
    <name type="scientific">Collimonas fungivorans</name>
    <dbReference type="NCBI Taxonomy" id="158899"/>
    <lineage>
        <taxon>Bacteria</taxon>
        <taxon>Pseudomonadati</taxon>
        <taxon>Pseudomonadota</taxon>
        <taxon>Betaproteobacteria</taxon>
        <taxon>Burkholderiales</taxon>
        <taxon>Oxalobacteraceae</taxon>
        <taxon>Collimonas</taxon>
    </lineage>
</organism>
<accession>A0A127PF99</accession>
<dbReference type="PATRIC" id="fig|158899.10.peg.3780"/>
<evidence type="ECO:0000313" key="2">
    <source>
        <dbReference type="Proteomes" id="UP000072421"/>
    </source>
</evidence>
<dbReference type="Proteomes" id="UP000072421">
    <property type="component" value="Chromosome"/>
</dbReference>
<protein>
    <submittedName>
        <fullName evidence="1">Uncharacterized protein</fullName>
    </submittedName>
</protein>